<sequence>MKQMELRISNDAAKWYVKELELQPGSALRFFPRYSSGGGLHPGFSLGISVEPPERPLLKQELEGITFFIEEQDGWYLEGYDLVVRYLESLDDIEYIYEADPDRPTTSAG</sequence>
<dbReference type="InterPro" id="IPR035903">
    <property type="entry name" value="HesB-like_dom_sf"/>
</dbReference>
<dbReference type="Proteomes" id="UP000679779">
    <property type="component" value="Unassembled WGS sequence"/>
</dbReference>
<keyword evidence="2" id="KW-1185">Reference proteome</keyword>
<reference evidence="1" key="1">
    <citation type="submission" date="2021-03" db="EMBL/GenBank/DDBJ databases">
        <title>Antimicrobial resistance genes in bacteria isolated from Japanese honey, and their potential for conferring macrolide and lincosamide resistance in the American foulbrood pathogen Paenibacillus larvae.</title>
        <authorList>
            <person name="Okamoto M."/>
            <person name="Kumagai M."/>
            <person name="Kanamori H."/>
            <person name="Takamatsu D."/>
        </authorList>
    </citation>
    <scope>NUCLEOTIDE SEQUENCE</scope>
    <source>
        <strain evidence="1">J2TS6</strain>
    </source>
</reference>
<proteinExistence type="predicted"/>
<dbReference type="SUPFAM" id="SSF89360">
    <property type="entry name" value="HesB-like domain"/>
    <property type="match status" value="1"/>
</dbReference>
<organism evidence="1 2">
    <name type="scientific">Paenibacillus albilobatus</name>
    <dbReference type="NCBI Taxonomy" id="2716884"/>
    <lineage>
        <taxon>Bacteria</taxon>
        <taxon>Bacillati</taxon>
        <taxon>Bacillota</taxon>
        <taxon>Bacilli</taxon>
        <taxon>Bacillales</taxon>
        <taxon>Paenibacillaceae</taxon>
        <taxon>Paenibacillus</taxon>
    </lineage>
</organism>
<name>A0A919XEF9_9BACL</name>
<protein>
    <submittedName>
        <fullName evidence="1">Iron-sulfur cluster biosynthesis protein</fullName>
    </submittedName>
</protein>
<gene>
    <name evidence="1" type="ORF">J2TS6_10290</name>
</gene>
<dbReference type="EMBL" id="BORQ01000001">
    <property type="protein sequence ID" value="GIO29888.1"/>
    <property type="molecule type" value="Genomic_DNA"/>
</dbReference>
<accession>A0A919XEF9</accession>
<dbReference type="AlphaFoldDB" id="A0A919XEF9"/>
<comment type="caution">
    <text evidence="1">The sequence shown here is derived from an EMBL/GenBank/DDBJ whole genome shotgun (WGS) entry which is preliminary data.</text>
</comment>
<evidence type="ECO:0000313" key="2">
    <source>
        <dbReference type="Proteomes" id="UP000679779"/>
    </source>
</evidence>
<evidence type="ECO:0000313" key="1">
    <source>
        <dbReference type="EMBL" id="GIO29888.1"/>
    </source>
</evidence>